<evidence type="ECO:0000259" key="1">
    <source>
        <dbReference type="Pfam" id="PF02558"/>
    </source>
</evidence>
<dbReference type="Gene3D" id="3.40.50.720">
    <property type="entry name" value="NAD(P)-binding Rossmann-like Domain"/>
    <property type="match status" value="1"/>
</dbReference>
<evidence type="ECO:0000313" key="3">
    <source>
        <dbReference type="Proteomes" id="UP000663802"/>
    </source>
</evidence>
<proteinExistence type="predicted"/>
<dbReference type="SUPFAM" id="SSF51735">
    <property type="entry name" value="NAD(P)-binding Rossmann-fold domains"/>
    <property type="match status" value="1"/>
</dbReference>
<organism evidence="2 3">
    <name type="scientific">Clostridium zeae</name>
    <dbReference type="NCBI Taxonomy" id="2759022"/>
    <lineage>
        <taxon>Bacteria</taxon>
        <taxon>Bacillati</taxon>
        <taxon>Bacillota</taxon>
        <taxon>Clostridia</taxon>
        <taxon>Eubacteriales</taxon>
        <taxon>Clostridiaceae</taxon>
        <taxon>Clostridium</taxon>
    </lineage>
</organism>
<feature type="domain" description="Ketopantoate reductase N-terminal" evidence="1">
    <location>
        <begin position="3"/>
        <end position="114"/>
    </location>
</feature>
<keyword evidence="3" id="KW-1185">Reference proteome</keyword>
<reference evidence="2 3" key="1">
    <citation type="journal article" date="2021" name="Int. J. Syst. Evol. Microbiol.">
        <title>Clostridium zeae sp. nov., isolated from corn silage.</title>
        <authorList>
            <person name="Kobayashi H."/>
            <person name="Tanizawa Y."/>
            <person name="Yagura M."/>
            <person name="Sakamoto M."/>
            <person name="Ohkuma M."/>
            <person name="Tohno M."/>
        </authorList>
    </citation>
    <scope>NUCLEOTIDE SEQUENCE [LARGE SCALE GENOMIC DNA]</scope>
    <source>
        <strain evidence="2 3">CSC2</strain>
    </source>
</reference>
<dbReference type="EMBL" id="BMBA01000004">
    <property type="protein sequence ID" value="GFZ33187.1"/>
    <property type="molecule type" value="Genomic_DNA"/>
</dbReference>
<protein>
    <submittedName>
        <fullName evidence="2">Ketopantoate reductase</fullName>
    </submittedName>
</protein>
<name>A0ABQ1EEG0_9CLOT</name>
<dbReference type="InterPro" id="IPR036291">
    <property type="entry name" value="NAD(P)-bd_dom_sf"/>
</dbReference>
<evidence type="ECO:0000313" key="2">
    <source>
        <dbReference type="EMBL" id="GFZ33187.1"/>
    </source>
</evidence>
<accession>A0ABQ1EEG0</accession>
<dbReference type="Proteomes" id="UP000663802">
    <property type="component" value="Unassembled WGS sequence"/>
</dbReference>
<gene>
    <name evidence="2" type="ORF">CSC2_37130</name>
</gene>
<dbReference type="Pfam" id="PF02558">
    <property type="entry name" value="ApbA"/>
    <property type="match status" value="1"/>
</dbReference>
<comment type="caution">
    <text evidence="2">The sequence shown here is derived from an EMBL/GenBank/DDBJ whole genome shotgun (WGS) entry which is preliminary data.</text>
</comment>
<dbReference type="InterPro" id="IPR013332">
    <property type="entry name" value="KPR_N"/>
</dbReference>
<dbReference type="RefSeq" id="WP_206871428.1">
    <property type="nucleotide sequence ID" value="NZ_BMBA01000004.1"/>
</dbReference>
<sequence>MKILMIGRGVISTQYGWALEQAGNEVTFYVRPGRIKQYGDVVNMKILDGRKNKKGDLVNKAWKIKMIEVLSSNDDFDLIMISVNHNQLSNIISLLEPLVNNSTVLIFNNIIDEPLNSIGSIPKEQVVWGFPGAGGAFINKNTLDGGFMKNIFMGSIDNNTNKNRYDMVTRLFKNSGFSISEKKDMRNWLWFHFITNTSLMAAASKVGSLNALFDSTSALKDMPLILRNLIPLMEAKGSKLSSITKITINLLPASLVAFAMKLALAKGQLPREIMRSASGSESLKAESNTIFVRDALAEARRLGISLPRLEALDSSVYKQFK</sequence>